<reference evidence="2 3" key="1">
    <citation type="submission" date="2018-04" db="EMBL/GenBank/DDBJ databases">
        <authorList>
            <person name="Huttner S."/>
            <person name="Dainat J."/>
        </authorList>
    </citation>
    <scope>NUCLEOTIDE SEQUENCE [LARGE SCALE GENOMIC DNA]</scope>
</reference>
<dbReference type="InterPro" id="IPR051678">
    <property type="entry name" value="AGP_Transferase"/>
</dbReference>
<evidence type="ECO:0000313" key="3">
    <source>
        <dbReference type="Proteomes" id="UP000289323"/>
    </source>
</evidence>
<dbReference type="Proteomes" id="UP000289323">
    <property type="component" value="Unassembled WGS sequence"/>
</dbReference>
<protein>
    <submittedName>
        <fullName evidence="2">0c704a95-11e6-4036-93cf-00d274128476</fullName>
    </submittedName>
</protein>
<organism evidence="2 3">
    <name type="scientific">Thermothielavioides terrestris</name>
    <dbReference type="NCBI Taxonomy" id="2587410"/>
    <lineage>
        <taxon>Eukaryota</taxon>
        <taxon>Fungi</taxon>
        <taxon>Dikarya</taxon>
        <taxon>Ascomycota</taxon>
        <taxon>Pezizomycotina</taxon>
        <taxon>Sordariomycetes</taxon>
        <taxon>Sordariomycetidae</taxon>
        <taxon>Sordariales</taxon>
        <taxon>Chaetomiaceae</taxon>
        <taxon>Thermothielavioides</taxon>
    </lineage>
</organism>
<dbReference type="InterPro" id="IPR011009">
    <property type="entry name" value="Kinase-like_dom_sf"/>
</dbReference>
<dbReference type="Pfam" id="PF01636">
    <property type="entry name" value="APH"/>
    <property type="match status" value="1"/>
</dbReference>
<gene>
    <name evidence="2" type="ORF">TT172_LOCUS6987</name>
</gene>
<dbReference type="InterPro" id="IPR002575">
    <property type="entry name" value="Aminoglycoside_PTrfase"/>
</dbReference>
<dbReference type="AlphaFoldDB" id="A0A3S4AS11"/>
<evidence type="ECO:0000259" key="1">
    <source>
        <dbReference type="Pfam" id="PF01636"/>
    </source>
</evidence>
<evidence type="ECO:0000313" key="2">
    <source>
        <dbReference type="EMBL" id="SPQ24568.1"/>
    </source>
</evidence>
<name>A0A3S4AS11_9PEZI</name>
<dbReference type="EMBL" id="OUUZ01000013">
    <property type="protein sequence ID" value="SPQ24568.1"/>
    <property type="molecule type" value="Genomic_DNA"/>
</dbReference>
<dbReference type="PANTHER" id="PTHR21310:SF58">
    <property type="entry name" value="AMINOGLYCOSIDE PHOSPHOTRANSFERASE DOMAIN-CONTAINING PROTEIN"/>
    <property type="match status" value="1"/>
</dbReference>
<proteinExistence type="predicted"/>
<feature type="domain" description="Aminoglycoside phosphotransferase" evidence="1">
    <location>
        <begin position="179"/>
        <end position="326"/>
    </location>
</feature>
<sequence>MLGAFFGPAYRDWWLSYARNPKQLPLYQNHWLVRESAARAFARGLVRLDRRQPSMIEFEVNPVFIGPEEPIEIDGPYALLGDHSRTGIMTVDARFIGTHARLSRSMRFVEIARRIAPEILAATRALLLTWLLLPSRARAAAYRTLKRLGEMIYPVPDPTLQVRRLPFGLYLKYANDADMANNEFNALRLVHQYTSIPAPKPLDLIPHHSNSLFLMTRVPGVPLWRCQDYLSDAELDAIAAQLTDYLAQLRAIPRKHFQNANPDAVISNTLGGPCRDHRIRSGDPVGPFRDEAAFSRCLRFPDDPARRGHEIVFTHADLNPRNILVDEVVLPGGGPGGG</sequence>
<dbReference type="SUPFAM" id="SSF56112">
    <property type="entry name" value="Protein kinase-like (PK-like)"/>
    <property type="match status" value="1"/>
</dbReference>
<dbReference type="PANTHER" id="PTHR21310">
    <property type="entry name" value="AMINOGLYCOSIDE PHOSPHOTRANSFERASE-RELATED-RELATED"/>
    <property type="match status" value="1"/>
</dbReference>
<accession>A0A3S4AS11</accession>